<comment type="caution">
    <text evidence="1">The sequence shown here is derived from an EMBL/GenBank/DDBJ whole genome shotgun (WGS) entry which is preliminary data.</text>
</comment>
<proteinExistence type="predicted"/>
<gene>
    <name evidence="1" type="ORF">BD626DRAFT_569153</name>
</gene>
<organism evidence="1 2">
    <name type="scientific">Schizophyllum amplum</name>
    <dbReference type="NCBI Taxonomy" id="97359"/>
    <lineage>
        <taxon>Eukaryota</taxon>
        <taxon>Fungi</taxon>
        <taxon>Dikarya</taxon>
        <taxon>Basidiomycota</taxon>
        <taxon>Agaricomycotina</taxon>
        <taxon>Agaricomycetes</taxon>
        <taxon>Agaricomycetidae</taxon>
        <taxon>Agaricales</taxon>
        <taxon>Schizophyllaceae</taxon>
        <taxon>Schizophyllum</taxon>
    </lineage>
</organism>
<reference evidence="1 2" key="1">
    <citation type="journal article" date="2019" name="New Phytol.">
        <title>Comparative genomics reveals unique wood-decay strategies and fruiting body development in the Schizophyllaceae.</title>
        <authorList>
            <person name="Almasi E."/>
            <person name="Sahu N."/>
            <person name="Krizsan K."/>
            <person name="Balint B."/>
            <person name="Kovacs G.M."/>
            <person name="Kiss B."/>
            <person name="Cseklye J."/>
            <person name="Drula E."/>
            <person name="Henrissat B."/>
            <person name="Nagy I."/>
            <person name="Chovatia M."/>
            <person name="Adam C."/>
            <person name="LaButti K."/>
            <person name="Lipzen A."/>
            <person name="Riley R."/>
            <person name="Grigoriev I.V."/>
            <person name="Nagy L.G."/>
        </authorList>
    </citation>
    <scope>NUCLEOTIDE SEQUENCE [LARGE SCALE GENOMIC DNA]</scope>
    <source>
        <strain evidence="1 2">NL-1724</strain>
    </source>
</reference>
<protein>
    <submittedName>
        <fullName evidence="1">Uncharacterized protein</fullName>
    </submittedName>
</protein>
<sequence length="141" mass="16025">MSAGVDLRSPLRPTITSGRYALGSTQDALADEQCRHVRDFEELEAAATQQWRPRRTPQHKALAAQLDTLTAGWTDLPWDAEQLRREYARMKEKAVVHDALHRRLHNDIEELKDNICVFCGRSAWRLGVRGYGEDDVLGRSG</sequence>
<evidence type="ECO:0000313" key="2">
    <source>
        <dbReference type="Proteomes" id="UP000320762"/>
    </source>
</evidence>
<dbReference type="EMBL" id="VDMD01000010">
    <property type="protein sequence ID" value="TRM63095.1"/>
    <property type="molecule type" value="Genomic_DNA"/>
</dbReference>
<dbReference type="AlphaFoldDB" id="A0A550CE68"/>
<dbReference type="Proteomes" id="UP000320762">
    <property type="component" value="Unassembled WGS sequence"/>
</dbReference>
<evidence type="ECO:0000313" key="1">
    <source>
        <dbReference type="EMBL" id="TRM63095.1"/>
    </source>
</evidence>
<keyword evidence="2" id="KW-1185">Reference proteome</keyword>
<name>A0A550CE68_9AGAR</name>
<accession>A0A550CE68</accession>